<protein>
    <submittedName>
        <fullName evidence="2">DUF222 domain-containing protein</fullName>
    </submittedName>
</protein>
<sequence>ARREASKSERRVWTANKGDDMGLIAATMTGERIRISMASVLSLAKAVCDRDPRTAAQRNSDAVFALLNQVPFDCACDDPRTCTAPVATTAGVPGTAVVPVKTQTVV</sequence>
<name>A0A848L4K8_9ACTN</name>
<keyword evidence="3" id="KW-1185">Reference proteome</keyword>
<evidence type="ECO:0000313" key="3">
    <source>
        <dbReference type="Proteomes" id="UP000550729"/>
    </source>
</evidence>
<dbReference type="Pfam" id="PF02720">
    <property type="entry name" value="DUF222"/>
    <property type="match status" value="1"/>
</dbReference>
<comment type="caution">
    <text evidence="2">The sequence shown here is derived from an EMBL/GenBank/DDBJ whole genome shotgun (WGS) entry which is preliminary data.</text>
</comment>
<evidence type="ECO:0000259" key="1">
    <source>
        <dbReference type="Pfam" id="PF02720"/>
    </source>
</evidence>
<dbReference type="Proteomes" id="UP000550729">
    <property type="component" value="Unassembled WGS sequence"/>
</dbReference>
<gene>
    <name evidence="2" type="ORF">HH308_29420</name>
</gene>
<dbReference type="InterPro" id="IPR003870">
    <property type="entry name" value="DUF222"/>
</dbReference>
<accession>A0A848L4K8</accession>
<organism evidence="2 3">
    <name type="scientific">Gordonia asplenii</name>
    <dbReference type="NCBI Taxonomy" id="2725283"/>
    <lineage>
        <taxon>Bacteria</taxon>
        <taxon>Bacillati</taxon>
        <taxon>Actinomycetota</taxon>
        <taxon>Actinomycetes</taxon>
        <taxon>Mycobacteriales</taxon>
        <taxon>Gordoniaceae</taxon>
        <taxon>Gordonia</taxon>
    </lineage>
</organism>
<dbReference type="EMBL" id="JABBNB010000116">
    <property type="protein sequence ID" value="NMO05342.1"/>
    <property type="molecule type" value="Genomic_DNA"/>
</dbReference>
<dbReference type="RefSeq" id="WP_170197839.1">
    <property type="nucleotide sequence ID" value="NZ_JABBNB010000116.1"/>
</dbReference>
<feature type="non-terminal residue" evidence="2">
    <location>
        <position position="106"/>
    </location>
</feature>
<feature type="non-terminal residue" evidence="2">
    <location>
        <position position="1"/>
    </location>
</feature>
<evidence type="ECO:0000313" key="2">
    <source>
        <dbReference type="EMBL" id="NMO05342.1"/>
    </source>
</evidence>
<feature type="domain" description="DUF222" evidence="1">
    <location>
        <begin position="2"/>
        <end position="81"/>
    </location>
</feature>
<reference evidence="2 3" key="1">
    <citation type="submission" date="2020-04" db="EMBL/GenBank/DDBJ databases">
        <title>Gordonia sp. nov. TBRC 11910.</title>
        <authorList>
            <person name="Suriyachadkun C."/>
        </authorList>
    </citation>
    <scope>NUCLEOTIDE SEQUENCE [LARGE SCALE GENOMIC DNA]</scope>
    <source>
        <strain evidence="2 3">TBRC 11910</strain>
    </source>
</reference>
<dbReference type="AlphaFoldDB" id="A0A848L4K8"/>
<proteinExistence type="predicted"/>